<dbReference type="AlphaFoldDB" id="A0A848MZP8"/>
<geneLocation type="plasmid" evidence="7">
    <name>pem15-1a-1 dna</name>
</geneLocation>
<dbReference type="GO" id="GO:0003677">
    <property type="term" value="F:DNA binding"/>
    <property type="evidence" value="ECO:0007669"/>
    <property type="project" value="UniProtKB-KW"/>
</dbReference>
<name>A0A848MZP8_ENTMU</name>
<keyword evidence="5" id="KW-0614">Plasmid</keyword>
<dbReference type="EMBL" id="JABCAG010000054">
    <property type="protein sequence ID" value="NMP59468.1"/>
    <property type="molecule type" value="Genomic_DNA"/>
</dbReference>
<evidence type="ECO:0000313" key="5">
    <source>
        <dbReference type="EMBL" id="BBM16260.1"/>
    </source>
</evidence>
<dbReference type="GO" id="GO:0003700">
    <property type="term" value="F:DNA-binding transcription factor activity"/>
    <property type="evidence" value="ECO:0007669"/>
    <property type="project" value="InterPro"/>
</dbReference>
<protein>
    <submittedName>
        <fullName evidence="6">MerR family transcriptional regulator</fullName>
    </submittedName>
    <submittedName>
        <fullName evidence="5">Transcriptional regulator, MerR family</fullName>
    </submittedName>
</protein>
<reference evidence="5 7" key="1">
    <citation type="submission" date="2019-07" db="EMBL/GenBank/DDBJ databases">
        <title>antibiotic susceptibility of plant-derived lactic acid bacteria.</title>
        <authorList>
            <person name="Sugiyama M."/>
            <person name="Noda M."/>
        </authorList>
    </citation>
    <scope>NUCLEOTIDE SEQUENCE [LARGE SCALE GENOMIC DNA]</scope>
    <source>
        <strain evidence="5 7">15-1A</strain>
        <plasmid evidence="5">pEM15-1A-1</plasmid>
        <plasmid evidence="7">pem15-1a-1 dna</plasmid>
    </source>
</reference>
<proteinExistence type="predicted"/>
<keyword evidence="3" id="KW-0804">Transcription</keyword>
<dbReference type="CDD" id="cd00592">
    <property type="entry name" value="HTH_MerR-like"/>
    <property type="match status" value="1"/>
</dbReference>
<dbReference type="PROSITE" id="PS50937">
    <property type="entry name" value="HTH_MERR_2"/>
    <property type="match status" value="1"/>
</dbReference>
<dbReference type="PANTHER" id="PTHR30204">
    <property type="entry name" value="REDOX-CYCLING DRUG-SENSING TRANSCRIPTIONAL ACTIVATOR SOXR"/>
    <property type="match status" value="1"/>
</dbReference>
<feature type="domain" description="HTH merR-type" evidence="4">
    <location>
        <begin position="1"/>
        <end position="68"/>
    </location>
</feature>
<sequence length="264" mass="31397">METKYVCNLHTISKHRLRYYEHLGLISPKRKANGYREYLVTDIKKLSSIMLFRYFDLPLNAIENLLNQRDIEQTVNYLSEELIMMDKKISNLLDKKKLLQKYIQHIEKTKIIPKNKIKIQKIEKRYAIASQENCFNLDESFCRSKVLFQESINSVPVDRLDLYGNIVKREGGIEKYQPLFLLNNGERVFDKNMIVIPEGTYAEIIVNDHFDRNELLKEIEYYTDQQGYIMSNFILESYLITFYESTNIKEHATCIQVKLEKVNR</sequence>
<evidence type="ECO:0000313" key="6">
    <source>
        <dbReference type="EMBL" id="NMP59468.1"/>
    </source>
</evidence>
<dbReference type="SMART" id="SM00422">
    <property type="entry name" value="HTH_MERR"/>
    <property type="match status" value="1"/>
</dbReference>
<evidence type="ECO:0000313" key="8">
    <source>
        <dbReference type="Proteomes" id="UP000557857"/>
    </source>
</evidence>
<evidence type="ECO:0000256" key="2">
    <source>
        <dbReference type="ARBA" id="ARBA00023125"/>
    </source>
</evidence>
<dbReference type="InterPro" id="IPR009061">
    <property type="entry name" value="DNA-bd_dom_put_sf"/>
</dbReference>
<dbReference type="EMBL" id="AP019811">
    <property type="protein sequence ID" value="BBM16260.1"/>
    <property type="molecule type" value="Genomic_DNA"/>
</dbReference>
<organism evidence="6 8">
    <name type="scientific">Enterococcus mundtii</name>
    <dbReference type="NCBI Taxonomy" id="53346"/>
    <lineage>
        <taxon>Bacteria</taxon>
        <taxon>Bacillati</taxon>
        <taxon>Bacillota</taxon>
        <taxon>Bacilli</taxon>
        <taxon>Lactobacillales</taxon>
        <taxon>Enterococcaceae</taxon>
        <taxon>Enterococcus</taxon>
    </lineage>
</organism>
<evidence type="ECO:0000313" key="7">
    <source>
        <dbReference type="Proteomes" id="UP000509460"/>
    </source>
</evidence>
<keyword evidence="1" id="KW-0805">Transcription regulation</keyword>
<dbReference type="PANTHER" id="PTHR30204:SF94">
    <property type="entry name" value="HEAVY METAL-DEPENDENT TRANSCRIPTIONAL REGULATOR HI_0293-RELATED"/>
    <property type="match status" value="1"/>
</dbReference>
<evidence type="ECO:0000256" key="3">
    <source>
        <dbReference type="ARBA" id="ARBA00023163"/>
    </source>
</evidence>
<dbReference type="InterPro" id="IPR000551">
    <property type="entry name" value="MerR-type_HTH_dom"/>
</dbReference>
<evidence type="ECO:0000259" key="4">
    <source>
        <dbReference type="PROSITE" id="PS50937"/>
    </source>
</evidence>
<reference evidence="6 8" key="2">
    <citation type="submission" date="2020-04" db="EMBL/GenBank/DDBJ databases">
        <authorList>
            <person name="Abaymova A."/>
            <person name="Teymurazov M."/>
            <person name="Tazyna O."/>
            <person name="Chatushin Y."/>
            <person name="Svetoch E."/>
            <person name="Pereligyn V."/>
            <person name="Pohylenko V."/>
            <person name="Platonov M."/>
            <person name="Kartsev N."/>
            <person name="Skryabin Y."/>
            <person name="Sizova A."/>
            <person name="Solomentsev V."/>
            <person name="Kislichkina A."/>
            <person name="Bogun A."/>
        </authorList>
    </citation>
    <scope>NUCLEOTIDE SEQUENCE [LARGE SCALE GENOMIC DNA]</scope>
    <source>
        <strain evidence="6">SCPM-O-B-8398</strain>
        <strain evidence="8">SCPM-O-B-8398 (E28)</strain>
    </source>
</reference>
<dbReference type="Gene3D" id="1.10.1660.10">
    <property type="match status" value="1"/>
</dbReference>
<dbReference type="Proteomes" id="UP000557857">
    <property type="component" value="Unassembled WGS sequence"/>
</dbReference>
<dbReference type="RefSeq" id="WP_169059037.1">
    <property type="nucleotide sequence ID" value="NZ_AP019811.1"/>
</dbReference>
<dbReference type="Proteomes" id="UP000509460">
    <property type="component" value="Plasmid pEM15-1A-1"/>
</dbReference>
<evidence type="ECO:0000256" key="1">
    <source>
        <dbReference type="ARBA" id="ARBA00023015"/>
    </source>
</evidence>
<gene>
    <name evidence="5" type="ORF">EM151A_4031</name>
    <name evidence="6" type="ORF">HI921_13515</name>
</gene>
<geneLocation type="plasmid" evidence="5">
    <name>pEM15-1A-1</name>
</geneLocation>
<keyword evidence="2" id="KW-0238">DNA-binding</keyword>
<dbReference type="SUPFAM" id="SSF46955">
    <property type="entry name" value="Putative DNA-binding domain"/>
    <property type="match status" value="1"/>
</dbReference>
<dbReference type="Pfam" id="PF13411">
    <property type="entry name" value="MerR_1"/>
    <property type="match status" value="1"/>
</dbReference>
<dbReference type="InterPro" id="IPR047057">
    <property type="entry name" value="MerR_fam"/>
</dbReference>
<accession>A0A848MZP8</accession>